<dbReference type="InterPro" id="IPR027417">
    <property type="entry name" value="P-loop_NTPase"/>
</dbReference>
<dbReference type="GO" id="GO:0006281">
    <property type="term" value="P:DNA repair"/>
    <property type="evidence" value="ECO:0007669"/>
    <property type="project" value="TreeGrafter"/>
</dbReference>
<dbReference type="GO" id="GO:0016887">
    <property type="term" value="F:ATP hydrolysis activity"/>
    <property type="evidence" value="ECO:0007669"/>
    <property type="project" value="InterPro"/>
</dbReference>
<dbReference type="Gene3D" id="3.40.50.300">
    <property type="entry name" value="P-loop containing nucleotide triphosphate hydrolases"/>
    <property type="match status" value="1"/>
</dbReference>
<proteinExistence type="predicted"/>
<dbReference type="GO" id="GO:0006261">
    <property type="term" value="P:DNA-templated DNA replication"/>
    <property type="evidence" value="ECO:0007669"/>
    <property type="project" value="TreeGrafter"/>
</dbReference>
<dbReference type="EMBL" id="MN739359">
    <property type="protein sequence ID" value="QHT00800.1"/>
    <property type="molecule type" value="Genomic_DNA"/>
</dbReference>
<dbReference type="InterPro" id="IPR003959">
    <property type="entry name" value="ATPase_AAA_core"/>
</dbReference>
<dbReference type="Gene3D" id="1.10.8.60">
    <property type="match status" value="1"/>
</dbReference>
<dbReference type="SUPFAM" id="SSF52540">
    <property type="entry name" value="P-loop containing nucleoside triphosphate hydrolases"/>
    <property type="match status" value="1"/>
</dbReference>
<dbReference type="SMART" id="SM00382">
    <property type="entry name" value="AAA"/>
    <property type="match status" value="1"/>
</dbReference>
<dbReference type="Pfam" id="PF00004">
    <property type="entry name" value="AAA"/>
    <property type="match status" value="1"/>
</dbReference>
<feature type="domain" description="AAA+ ATPase" evidence="4">
    <location>
        <begin position="23"/>
        <end position="162"/>
    </location>
</feature>
<dbReference type="InterPro" id="IPR050238">
    <property type="entry name" value="DNA_Rep/Repair_Clamp_Loader"/>
</dbReference>
<evidence type="ECO:0000256" key="3">
    <source>
        <dbReference type="ARBA" id="ARBA00022840"/>
    </source>
</evidence>
<evidence type="ECO:0000313" key="5">
    <source>
        <dbReference type="EMBL" id="QHT00800.1"/>
    </source>
</evidence>
<dbReference type="CDD" id="cd18140">
    <property type="entry name" value="HLD_clamp_RFC"/>
    <property type="match status" value="1"/>
</dbReference>
<protein>
    <recommendedName>
        <fullName evidence="4">AAA+ ATPase domain-containing protein</fullName>
    </recommendedName>
</protein>
<dbReference type="CDD" id="cd00009">
    <property type="entry name" value="AAA"/>
    <property type="match status" value="1"/>
</dbReference>
<organism evidence="5">
    <name type="scientific">viral metagenome</name>
    <dbReference type="NCBI Taxonomy" id="1070528"/>
    <lineage>
        <taxon>unclassified sequences</taxon>
        <taxon>metagenomes</taxon>
        <taxon>organismal metagenomes</taxon>
    </lineage>
</organism>
<keyword evidence="1" id="KW-0235">DNA replication</keyword>
<evidence type="ECO:0000256" key="2">
    <source>
        <dbReference type="ARBA" id="ARBA00022741"/>
    </source>
</evidence>
<dbReference type="GO" id="GO:0005663">
    <property type="term" value="C:DNA replication factor C complex"/>
    <property type="evidence" value="ECO:0007669"/>
    <property type="project" value="TreeGrafter"/>
</dbReference>
<reference evidence="5" key="1">
    <citation type="journal article" date="2020" name="Nature">
        <title>Giant virus diversity and host interactions through global metagenomics.</title>
        <authorList>
            <person name="Schulz F."/>
            <person name="Roux S."/>
            <person name="Paez-Espino D."/>
            <person name="Jungbluth S."/>
            <person name="Walsh D.A."/>
            <person name="Denef V.J."/>
            <person name="McMahon K.D."/>
            <person name="Konstantinidis K.T."/>
            <person name="Eloe-Fadrosh E.A."/>
            <person name="Kyrpides N.C."/>
            <person name="Woyke T."/>
        </authorList>
    </citation>
    <scope>NUCLEOTIDE SEQUENCE</scope>
    <source>
        <strain evidence="5">GVMAG-M-3300020192-26</strain>
    </source>
</reference>
<dbReference type="PANTHER" id="PTHR11669:SF9">
    <property type="entry name" value="REPLICATION FACTOR C SUBUNIT 5"/>
    <property type="match status" value="1"/>
</dbReference>
<dbReference type="InterPro" id="IPR047854">
    <property type="entry name" value="RFC_lid"/>
</dbReference>
<sequence>MIDDIISHEMIIRSLKNFIMNKTLPHMLFFGLSGTGKTSTIMCCAREIYGEYEDCMVLRLNASNERGIETVRVKIKSFVSNRNSIFFKPEIVKQKDTPNMFKLVILDEIDSMTVEAQGMLRQSIEKNSSSTRFCLICNNIDKINPALRSRCAPFHFMPLRAQDMKKRLGEIKKIEKISCANDVLDIIVTLSKGDMRNAITILQSTKSFGKKDVTIDDIYKISGYCLPSIIQNVYDILIKLMNGDAKLFETVNLIVNIICDNNITIFNLLDELKNFVMNSKISATKKIFLIDNFAKNEEYDSVNVDQKNIIMNISSLFVLVNKN</sequence>
<dbReference type="PANTHER" id="PTHR11669">
    <property type="entry name" value="REPLICATION FACTOR C / DNA POLYMERASE III GAMMA-TAU SUBUNIT"/>
    <property type="match status" value="1"/>
</dbReference>
<dbReference type="GO" id="GO:0003689">
    <property type="term" value="F:DNA clamp loader activity"/>
    <property type="evidence" value="ECO:0007669"/>
    <property type="project" value="TreeGrafter"/>
</dbReference>
<dbReference type="InterPro" id="IPR003593">
    <property type="entry name" value="AAA+_ATPase"/>
</dbReference>
<name>A0A6C0CAG9_9ZZZZ</name>
<dbReference type="GO" id="GO:0005634">
    <property type="term" value="C:nucleus"/>
    <property type="evidence" value="ECO:0007669"/>
    <property type="project" value="TreeGrafter"/>
</dbReference>
<keyword evidence="2" id="KW-0547">Nucleotide-binding</keyword>
<accession>A0A6C0CAG9</accession>
<dbReference type="GO" id="GO:0005524">
    <property type="term" value="F:ATP binding"/>
    <property type="evidence" value="ECO:0007669"/>
    <property type="project" value="UniProtKB-KW"/>
</dbReference>
<evidence type="ECO:0000256" key="1">
    <source>
        <dbReference type="ARBA" id="ARBA00022705"/>
    </source>
</evidence>
<evidence type="ECO:0000259" key="4">
    <source>
        <dbReference type="SMART" id="SM00382"/>
    </source>
</evidence>
<dbReference type="AlphaFoldDB" id="A0A6C0CAG9"/>
<keyword evidence="3" id="KW-0067">ATP-binding</keyword>